<dbReference type="EMBL" id="KB097143">
    <property type="protein sequence ID" value="ESN99076.1"/>
    <property type="molecule type" value="Genomic_DNA"/>
</dbReference>
<accession>T1EE79</accession>
<feature type="domain" description="Post-SET" evidence="15">
    <location>
        <begin position="275"/>
        <end position="291"/>
    </location>
</feature>
<dbReference type="EMBL" id="AMQM01001108">
    <property type="status" value="NOT_ANNOTATED_CDS"/>
    <property type="molecule type" value="Genomic_DNA"/>
</dbReference>
<dbReference type="HOGENOM" id="CLU_020840_0_2_1"/>
<dbReference type="PROSITE" id="PS50868">
    <property type="entry name" value="POST_SET"/>
    <property type="match status" value="1"/>
</dbReference>
<dbReference type="GeneID" id="20194881"/>
<dbReference type="SMART" id="SM00317">
    <property type="entry name" value="SET"/>
    <property type="match status" value="1"/>
</dbReference>
<dbReference type="SMART" id="SM01291">
    <property type="entry name" value="N-SET"/>
    <property type="match status" value="1"/>
</dbReference>
<keyword evidence="10" id="KW-0539">Nucleus</keyword>
<dbReference type="PANTHER" id="PTHR45814:SF2">
    <property type="entry name" value="HISTONE-LYSINE N-METHYLTRANSFERASE SETD1"/>
    <property type="match status" value="1"/>
</dbReference>
<dbReference type="PANTHER" id="PTHR45814">
    <property type="entry name" value="HISTONE-LYSINE N-METHYLTRANSFERASE SETD1"/>
    <property type="match status" value="1"/>
</dbReference>
<dbReference type="eggNOG" id="KOG1080">
    <property type="taxonomic scope" value="Eukaryota"/>
</dbReference>
<reference evidence="17" key="3">
    <citation type="submission" date="2015-06" db="UniProtKB">
        <authorList>
            <consortium name="EnsemblMetazoa"/>
        </authorList>
    </citation>
    <scope>IDENTIFICATION</scope>
</reference>
<reference evidence="16 18" key="2">
    <citation type="journal article" date="2013" name="Nature">
        <title>Insights into bilaterian evolution from three spiralian genomes.</title>
        <authorList>
            <person name="Simakov O."/>
            <person name="Marletaz F."/>
            <person name="Cho S.J."/>
            <person name="Edsinger-Gonzales E."/>
            <person name="Havlak P."/>
            <person name="Hellsten U."/>
            <person name="Kuo D.H."/>
            <person name="Larsson T."/>
            <person name="Lv J."/>
            <person name="Arendt D."/>
            <person name="Savage R."/>
            <person name="Osoegawa K."/>
            <person name="de Jong P."/>
            <person name="Grimwood J."/>
            <person name="Chapman J.A."/>
            <person name="Shapiro H."/>
            <person name="Aerts A."/>
            <person name="Otillar R.P."/>
            <person name="Terry A.Y."/>
            <person name="Boore J.L."/>
            <person name="Grigoriev I.V."/>
            <person name="Lindberg D.R."/>
            <person name="Seaver E.C."/>
            <person name="Weisblat D.A."/>
            <person name="Putnam N.H."/>
            <person name="Rokhsar D.S."/>
        </authorList>
    </citation>
    <scope>NUCLEOTIDE SEQUENCE</scope>
</reference>
<reference evidence="18" key="1">
    <citation type="submission" date="2012-12" db="EMBL/GenBank/DDBJ databases">
        <authorList>
            <person name="Hellsten U."/>
            <person name="Grimwood J."/>
            <person name="Chapman J.A."/>
            <person name="Shapiro H."/>
            <person name="Aerts A."/>
            <person name="Otillar R.P."/>
            <person name="Terry A.Y."/>
            <person name="Boore J.L."/>
            <person name="Simakov O."/>
            <person name="Marletaz F."/>
            <person name="Cho S.-J."/>
            <person name="Edsinger-Gonzales E."/>
            <person name="Havlak P."/>
            <person name="Kuo D.-H."/>
            <person name="Larsson T."/>
            <person name="Lv J."/>
            <person name="Arendt D."/>
            <person name="Savage R."/>
            <person name="Osoegawa K."/>
            <person name="de Jong P."/>
            <person name="Lindberg D.R."/>
            <person name="Seaver E.C."/>
            <person name="Weisblat D.A."/>
            <person name="Putnam N.H."/>
            <person name="Grigoriev I.V."/>
            <person name="Rokhsar D.S."/>
        </authorList>
    </citation>
    <scope>NUCLEOTIDE SEQUENCE</scope>
</reference>
<evidence type="ECO:0000256" key="13">
    <source>
        <dbReference type="ARBA" id="ARBA00049129"/>
    </source>
</evidence>
<keyword evidence="7" id="KW-0694">RNA-binding</keyword>
<evidence type="ECO:0000256" key="1">
    <source>
        <dbReference type="ARBA" id="ARBA00004123"/>
    </source>
</evidence>
<comment type="catalytic activity">
    <reaction evidence="13">
        <text>N(6),N(6)-dimethyl-L-lysyl(4)-[histone H3] + S-adenosyl-L-methionine = N(6),N(6),N(6)-trimethyl-L-lysyl(4)-[histone H3] + S-adenosyl-L-homocysteine + H(+)</text>
        <dbReference type="Rhea" id="RHEA:60272"/>
        <dbReference type="Rhea" id="RHEA-COMP:15537"/>
        <dbReference type="Rhea" id="RHEA-COMP:15540"/>
        <dbReference type="ChEBI" id="CHEBI:15378"/>
        <dbReference type="ChEBI" id="CHEBI:57856"/>
        <dbReference type="ChEBI" id="CHEBI:59789"/>
        <dbReference type="ChEBI" id="CHEBI:61961"/>
        <dbReference type="ChEBI" id="CHEBI:61976"/>
    </reaction>
</comment>
<evidence type="ECO:0000256" key="10">
    <source>
        <dbReference type="ARBA" id="ARBA00023242"/>
    </source>
</evidence>
<dbReference type="OrthoDB" id="308383at2759"/>
<keyword evidence="4" id="KW-0808">Transferase</keyword>
<dbReference type="OMA" id="RERRYIS"/>
<dbReference type="InParanoid" id="T1EE79"/>
<protein>
    <recommendedName>
        <fullName evidence="2">[histone H3]-lysine(4) N-trimethyltransferase</fullName>
        <ecNumber evidence="2">2.1.1.354</ecNumber>
    </recommendedName>
</protein>
<dbReference type="STRING" id="6412.T1EE79"/>
<keyword evidence="18" id="KW-1185">Reference proteome</keyword>
<dbReference type="InterPro" id="IPR044570">
    <property type="entry name" value="Set1-like"/>
</dbReference>
<dbReference type="CDD" id="cd19169">
    <property type="entry name" value="SET_SETD1"/>
    <property type="match status" value="1"/>
</dbReference>
<evidence type="ECO:0000313" key="17">
    <source>
        <dbReference type="EnsemblMetazoa" id="HelroP107153"/>
    </source>
</evidence>
<dbReference type="InterPro" id="IPR046341">
    <property type="entry name" value="SET_dom_sf"/>
</dbReference>
<dbReference type="CTD" id="20194881"/>
<comment type="catalytic activity">
    <reaction evidence="11">
        <text>L-lysyl(4)-[histone H3] + 3 S-adenosyl-L-methionine = N(6),N(6),N(6)-trimethyl-L-lysyl(4)-[histone H3] + 3 S-adenosyl-L-homocysteine + 3 H(+)</text>
        <dbReference type="Rhea" id="RHEA:60260"/>
        <dbReference type="Rhea" id="RHEA-COMP:15537"/>
        <dbReference type="Rhea" id="RHEA-COMP:15547"/>
        <dbReference type="ChEBI" id="CHEBI:15378"/>
        <dbReference type="ChEBI" id="CHEBI:29969"/>
        <dbReference type="ChEBI" id="CHEBI:57856"/>
        <dbReference type="ChEBI" id="CHEBI:59789"/>
        <dbReference type="ChEBI" id="CHEBI:61961"/>
        <dbReference type="EC" id="2.1.1.354"/>
    </reaction>
</comment>
<evidence type="ECO:0000259" key="14">
    <source>
        <dbReference type="PROSITE" id="PS50280"/>
    </source>
</evidence>
<dbReference type="AlphaFoldDB" id="T1EE79"/>
<keyword evidence="6" id="KW-0156">Chromatin regulator</keyword>
<keyword evidence="5" id="KW-0949">S-adenosyl-L-methionine</keyword>
<evidence type="ECO:0000256" key="7">
    <source>
        <dbReference type="ARBA" id="ARBA00022884"/>
    </source>
</evidence>
<dbReference type="SUPFAM" id="SSF82199">
    <property type="entry name" value="SET domain"/>
    <property type="match status" value="1"/>
</dbReference>
<dbReference type="InterPro" id="IPR024657">
    <property type="entry name" value="COMPASS_Set1_N-SET"/>
</dbReference>
<comment type="catalytic activity">
    <reaction evidence="12">
        <text>N(6)-methyl-L-lysyl(4)-[histone H3] + S-adenosyl-L-methionine = N(6),N(6)-dimethyl-L-lysyl(4)-[histone H3] + S-adenosyl-L-homocysteine + H(+)</text>
        <dbReference type="Rhea" id="RHEA:60268"/>
        <dbReference type="Rhea" id="RHEA-COMP:15540"/>
        <dbReference type="Rhea" id="RHEA-COMP:15543"/>
        <dbReference type="ChEBI" id="CHEBI:15378"/>
        <dbReference type="ChEBI" id="CHEBI:57856"/>
        <dbReference type="ChEBI" id="CHEBI:59789"/>
        <dbReference type="ChEBI" id="CHEBI:61929"/>
        <dbReference type="ChEBI" id="CHEBI:61976"/>
    </reaction>
</comment>
<dbReference type="Pfam" id="PF00856">
    <property type="entry name" value="SET"/>
    <property type="match status" value="1"/>
</dbReference>
<keyword evidence="8" id="KW-0805">Transcription regulation</keyword>
<dbReference type="GO" id="GO:0140999">
    <property type="term" value="F:histone H3K4 trimethyltransferase activity"/>
    <property type="evidence" value="ECO:0007669"/>
    <property type="project" value="UniProtKB-EC"/>
</dbReference>
<comment type="subcellular location">
    <subcellularLocation>
        <location evidence="1">Nucleus</location>
    </subcellularLocation>
</comment>
<dbReference type="KEGG" id="hro:HELRODRAFT_107153"/>
<dbReference type="GO" id="GO:0003723">
    <property type="term" value="F:RNA binding"/>
    <property type="evidence" value="ECO:0007669"/>
    <property type="project" value="UniProtKB-KW"/>
</dbReference>
<dbReference type="GO" id="GO:0048188">
    <property type="term" value="C:Set1C/COMPASS complex"/>
    <property type="evidence" value="ECO:0007669"/>
    <property type="project" value="InterPro"/>
</dbReference>
<evidence type="ECO:0000256" key="6">
    <source>
        <dbReference type="ARBA" id="ARBA00022853"/>
    </source>
</evidence>
<dbReference type="InterPro" id="IPR037841">
    <property type="entry name" value="SET_SETD1A/B"/>
</dbReference>
<gene>
    <name evidence="17" type="primary">20194881</name>
    <name evidence="16" type="ORF">HELRODRAFT_107153</name>
</gene>
<dbReference type="InterPro" id="IPR003616">
    <property type="entry name" value="Post-SET_dom"/>
</dbReference>
<proteinExistence type="predicted"/>
<dbReference type="EnsemblMetazoa" id="HelroT107153">
    <property type="protein sequence ID" value="HelroP107153"/>
    <property type="gene ID" value="HelroG107153"/>
</dbReference>
<evidence type="ECO:0000313" key="16">
    <source>
        <dbReference type="EMBL" id="ESN99076.1"/>
    </source>
</evidence>
<evidence type="ECO:0000256" key="12">
    <source>
        <dbReference type="ARBA" id="ARBA00047583"/>
    </source>
</evidence>
<dbReference type="Pfam" id="PF11764">
    <property type="entry name" value="N-SET"/>
    <property type="match status" value="1"/>
</dbReference>
<dbReference type="PROSITE" id="PS50280">
    <property type="entry name" value="SET"/>
    <property type="match status" value="1"/>
</dbReference>
<evidence type="ECO:0000256" key="3">
    <source>
        <dbReference type="ARBA" id="ARBA00022603"/>
    </source>
</evidence>
<name>T1EE79_HELRO</name>
<evidence type="ECO:0000259" key="15">
    <source>
        <dbReference type="PROSITE" id="PS50868"/>
    </source>
</evidence>
<evidence type="ECO:0000256" key="11">
    <source>
        <dbReference type="ARBA" id="ARBA00047571"/>
    </source>
</evidence>
<evidence type="ECO:0000256" key="4">
    <source>
        <dbReference type="ARBA" id="ARBA00022679"/>
    </source>
</evidence>
<dbReference type="InterPro" id="IPR001214">
    <property type="entry name" value="SET_dom"/>
</dbReference>
<sequence length="291" mass="33510">MKSYDELLQTDYPQTYWLNDTHWFEHPSTYEHPIVTLTSTTSTRKQLSKKKRKDIVVDVLESKHKTGSARTEGYYKISHHEKSGYLQHARGVQEHKLTASQPAELEQCLFGGANQQLREARSESRRWQSVLSHQGEDLGDLVKFNHLKFRKKQLKFAKSGIHDWGLFALERIQEGEMVIEYVGQVIRQPIADLREKRYESLGIGSSYLFRIDGEAIVDATKYGNLARFINHCCTPNCCAKIVTVDSQKKIVIYSRKDIEVNEEITYDYKFPLEDNKIPCLCGSSGCRGTLN</sequence>
<feature type="domain" description="SET" evidence="14">
    <location>
        <begin position="152"/>
        <end position="269"/>
    </location>
</feature>
<dbReference type="GO" id="GO:0032259">
    <property type="term" value="P:methylation"/>
    <property type="evidence" value="ECO:0007669"/>
    <property type="project" value="UniProtKB-KW"/>
</dbReference>
<dbReference type="Proteomes" id="UP000015101">
    <property type="component" value="Unassembled WGS sequence"/>
</dbReference>
<dbReference type="Gene3D" id="2.170.270.10">
    <property type="entry name" value="SET domain"/>
    <property type="match status" value="1"/>
</dbReference>
<evidence type="ECO:0000256" key="2">
    <source>
        <dbReference type="ARBA" id="ARBA00012182"/>
    </source>
</evidence>
<evidence type="ECO:0000313" key="18">
    <source>
        <dbReference type="Proteomes" id="UP000015101"/>
    </source>
</evidence>
<keyword evidence="9" id="KW-0804">Transcription</keyword>
<dbReference type="SMART" id="SM00508">
    <property type="entry name" value="PostSET"/>
    <property type="match status" value="1"/>
</dbReference>
<evidence type="ECO:0000256" key="9">
    <source>
        <dbReference type="ARBA" id="ARBA00023163"/>
    </source>
</evidence>
<dbReference type="FunFam" id="2.170.270.10:FF:000010">
    <property type="entry name" value="Histone-lysine N-methyltransferase"/>
    <property type="match status" value="1"/>
</dbReference>
<evidence type="ECO:0000256" key="8">
    <source>
        <dbReference type="ARBA" id="ARBA00023015"/>
    </source>
</evidence>
<evidence type="ECO:0000256" key="5">
    <source>
        <dbReference type="ARBA" id="ARBA00022691"/>
    </source>
</evidence>
<organism evidence="17 18">
    <name type="scientific">Helobdella robusta</name>
    <name type="common">Californian leech</name>
    <dbReference type="NCBI Taxonomy" id="6412"/>
    <lineage>
        <taxon>Eukaryota</taxon>
        <taxon>Metazoa</taxon>
        <taxon>Spiralia</taxon>
        <taxon>Lophotrochozoa</taxon>
        <taxon>Annelida</taxon>
        <taxon>Clitellata</taxon>
        <taxon>Hirudinea</taxon>
        <taxon>Rhynchobdellida</taxon>
        <taxon>Glossiphoniidae</taxon>
        <taxon>Helobdella</taxon>
    </lineage>
</organism>
<keyword evidence="3" id="KW-0489">Methyltransferase</keyword>
<dbReference type="RefSeq" id="XP_009022978.1">
    <property type="nucleotide sequence ID" value="XM_009024730.1"/>
</dbReference>
<dbReference type="EC" id="2.1.1.354" evidence="2"/>